<dbReference type="Proteomes" id="UP000317835">
    <property type="component" value="Chromosome"/>
</dbReference>
<dbReference type="OrthoDB" id="9787435at2"/>
<dbReference type="InterPro" id="IPR036291">
    <property type="entry name" value="NAD(P)-bd_dom_sf"/>
</dbReference>
<sequence>MRAVVITRPGGPEVLEVREVPRPEARGDRVLVRVRASGLNRADTLQARGMYPAPPGSPPDVPGLEFAGEVENKGPDAIGSIRPGDRVFGIVGGGGLAEYVSVPERMLVRIPANLDWAEAAAVPEVFLTAFDAIDLQAELRPGEAVLIHAVGGGVGSAALQIARAMGCPTFGTARTASKLERAGAYGLDVGIDTSTEEFPKVILDRTGGEGVPAIIDHVGGPYLSANLDALATKGRLVVVGLLGGRKAELDLSQLLAKRARLVGTTLRARPIEEKIAATRRFADRVVPWLERRTVMPVVDRAFPLDEVVAAASHMESNRGFGKVVLMMGD</sequence>
<dbReference type="InterPro" id="IPR014189">
    <property type="entry name" value="Quinone_OxRdtase_PIG3"/>
</dbReference>
<keyword evidence="5" id="KW-1185">Reference proteome</keyword>
<dbReference type="SUPFAM" id="SSF50129">
    <property type="entry name" value="GroES-like"/>
    <property type="match status" value="1"/>
</dbReference>
<dbReference type="EC" id="2.3.1.41" evidence="4"/>
<dbReference type="SMART" id="SM00829">
    <property type="entry name" value="PKS_ER"/>
    <property type="match status" value="1"/>
</dbReference>
<dbReference type="CDD" id="cd05276">
    <property type="entry name" value="p53_inducible_oxidoreductase"/>
    <property type="match status" value="1"/>
</dbReference>
<dbReference type="InterPro" id="IPR020843">
    <property type="entry name" value="ER"/>
</dbReference>
<dbReference type="GO" id="GO:0016651">
    <property type="term" value="F:oxidoreductase activity, acting on NAD(P)H"/>
    <property type="evidence" value="ECO:0007669"/>
    <property type="project" value="TreeGrafter"/>
</dbReference>
<reference evidence="4 5" key="1">
    <citation type="submission" date="2019-02" db="EMBL/GenBank/DDBJ databases">
        <title>Deep-cultivation of Planctomycetes and their phenomic and genomic characterization uncovers novel biology.</title>
        <authorList>
            <person name="Wiegand S."/>
            <person name="Jogler M."/>
            <person name="Boedeker C."/>
            <person name="Pinto D."/>
            <person name="Vollmers J."/>
            <person name="Rivas-Marin E."/>
            <person name="Kohn T."/>
            <person name="Peeters S.H."/>
            <person name="Heuer A."/>
            <person name="Rast P."/>
            <person name="Oberbeckmann S."/>
            <person name="Bunk B."/>
            <person name="Jeske O."/>
            <person name="Meyerdierks A."/>
            <person name="Storesund J.E."/>
            <person name="Kallscheuer N."/>
            <person name="Luecker S."/>
            <person name="Lage O.M."/>
            <person name="Pohl T."/>
            <person name="Merkel B.J."/>
            <person name="Hornburger P."/>
            <person name="Mueller R.-W."/>
            <person name="Bruemmer F."/>
            <person name="Labrenz M."/>
            <person name="Spormann A.M."/>
            <person name="Op den Camp H."/>
            <person name="Overmann J."/>
            <person name="Amann R."/>
            <person name="Jetten M.S.M."/>
            <person name="Mascher T."/>
            <person name="Medema M.H."/>
            <person name="Devos D.P."/>
            <person name="Kaster A.-K."/>
            <person name="Ovreas L."/>
            <person name="Rohde M."/>
            <person name="Galperin M.Y."/>
            <person name="Jogler C."/>
        </authorList>
    </citation>
    <scope>NUCLEOTIDE SEQUENCE [LARGE SCALE GENOMIC DNA]</scope>
    <source>
        <strain evidence="4 5">ElP</strain>
    </source>
</reference>
<dbReference type="InterPro" id="IPR013149">
    <property type="entry name" value="ADH-like_C"/>
</dbReference>
<gene>
    <name evidence="4" type="primary">ppsC_1</name>
    <name evidence="4" type="ORF">ElP_06790</name>
</gene>
<keyword evidence="1" id="KW-0521">NADP</keyword>
<evidence type="ECO:0000256" key="1">
    <source>
        <dbReference type="ARBA" id="ARBA00022857"/>
    </source>
</evidence>
<feature type="domain" description="Enoyl reductase (ER)" evidence="3">
    <location>
        <begin position="10"/>
        <end position="325"/>
    </location>
</feature>
<keyword evidence="4" id="KW-0012">Acyltransferase</keyword>
<dbReference type="GO" id="GO:0004315">
    <property type="term" value="F:3-oxoacyl-[acyl-carrier-protein] synthase activity"/>
    <property type="evidence" value="ECO:0007669"/>
    <property type="project" value="UniProtKB-EC"/>
</dbReference>
<dbReference type="Pfam" id="PF00107">
    <property type="entry name" value="ADH_zinc_N"/>
    <property type="match status" value="1"/>
</dbReference>
<keyword evidence="2" id="KW-0560">Oxidoreductase</keyword>
<evidence type="ECO:0000313" key="4">
    <source>
        <dbReference type="EMBL" id="QDV32839.1"/>
    </source>
</evidence>
<evidence type="ECO:0000259" key="3">
    <source>
        <dbReference type="SMART" id="SM00829"/>
    </source>
</evidence>
<evidence type="ECO:0000256" key="2">
    <source>
        <dbReference type="ARBA" id="ARBA00023002"/>
    </source>
</evidence>
<accession>A0A518GW86</accession>
<keyword evidence="4" id="KW-0808">Transferase</keyword>
<dbReference type="RefSeq" id="WP_145267230.1">
    <property type="nucleotide sequence ID" value="NZ_CP036426.1"/>
</dbReference>
<dbReference type="InterPro" id="IPR011032">
    <property type="entry name" value="GroES-like_sf"/>
</dbReference>
<dbReference type="Gene3D" id="3.40.50.720">
    <property type="entry name" value="NAD(P)-binding Rossmann-like Domain"/>
    <property type="match status" value="1"/>
</dbReference>
<dbReference type="GO" id="GO:0070402">
    <property type="term" value="F:NADPH binding"/>
    <property type="evidence" value="ECO:0007669"/>
    <property type="project" value="TreeGrafter"/>
</dbReference>
<dbReference type="PANTHER" id="PTHR48106">
    <property type="entry name" value="QUINONE OXIDOREDUCTASE PIG3-RELATED"/>
    <property type="match status" value="1"/>
</dbReference>
<dbReference type="KEGG" id="tpla:ElP_06790"/>
<name>A0A518GW86_9BACT</name>
<dbReference type="SUPFAM" id="SSF51735">
    <property type="entry name" value="NAD(P)-binding Rossmann-fold domains"/>
    <property type="match status" value="1"/>
</dbReference>
<dbReference type="AlphaFoldDB" id="A0A518GW86"/>
<dbReference type="InterPro" id="IPR013154">
    <property type="entry name" value="ADH-like_N"/>
</dbReference>
<evidence type="ECO:0000313" key="5">
    <source>
        <dbReference type="Proteomes" id="UP000317835"/>
    </source>
</evidence>
<dbReference type="PANTHER" id="PTHR48106:SF18">
    <property type="entry name" value="QUINONE OXIDOREDUCTASE PIG3"/>
    <property type="match status" value="1"/>
</dbReference>
<organism evidence="4 5">
    <name type="scientific">Tautonia plasticadhaerens</name>
    <dbReference type="NCBI Taxonomy" id="2527974"/>
    <lineage>
        <taxon>Bacteria</taxon>
        <taxon>Pseudomonadati</taxon>
        <taxon>Planctomycetota</taxon>
        <taxon>Planctomycetia</taxon>
        <taxon>Isosphaerales</taxon>
        <taxon>Isosphaeraceae</taxon>
        <taxon>Tautonia</taxon>
    </lineage>
</organism>
<dbReference type="EMBL" id="CP036426">
    <property type="protein sequence ID" value="QDV32839.1"/>
    <property type="molecule type" value="Genomic_DNA"/>
</dbReference>
<proteinExistence type="predicted"/>
<protein>
    <submittedName>
        <fullName evidence="4">Phthiocerol synthesis polyketide synthase type I PpsC</fullName>
        <ecNumber evidence="4">2.3.1.41</ecNumber>
    </submittedName>
</protein>
<dbReference type="NCBIfam" id="TIGR02824">
    <property type="entry name" value="quinone_pig3"/>
    <property type="match status" value="1"/>
</dbReference>
<dbReference type="Gene3D" id="3.90.180.10">
    <property type="entry name" value="Medium-chain alcohol dehydrogenases, catalytic domain"/>
    <property type="match status" value="1"/>
</dbReference>
<dbReference type="Pfam" id="PF08240">
    <property type="entry name" value="ADH_N"/>
    <property type="match status" value="1"/>
</dbReference>